<dbReference type="AlphaFoldDB" id="A0A382ZWL7"/>
<evidence type="ECO:0000313" key="2">
    <source>
        <dbReference type="EMBL" id="SVD99690.1"/>
    </source>
</evidence>
<feature type="transmembrane region" description="Helical" evidence="1">
    <location>
        <begin position="12"/>
        <end position="30"/>
    </location>
</feature>
<reference evidence="2" key="1">
    <citation type="submission" date="2018-05" db="EMBL/GenBank/DDBJ databases">
        <authorList>
            <person name="Lanie J.A."/>
            <person name="Ng W.-L."/>
            <person name="Kazmierczak K.M."/>
            <person name="Andrzejewski T.M."/>
            <person name="Davidsen T.M."/>
            <person name="Wayne K.J."/>
            <person name="Tettelin H."/>
            <person name="Glass J.I."/>
            <person name="Rusch D."/>
            <person name="Podicherti R."/>
            <person name="Tsui H.-C.T."/>
            <person name="Winkler M.E."/>
        </authorList>
    </citation>
    <scope>NUCLEOTIDE SEQUENCE</scope>
</reference>
<protein>
    <submittedName>
        <fullName evidence="2">Uncharacterized protein</fullName>
    </submittedName>
</protein>
<organism evidence="2">
    <name type="scientific">marine metagenome</name>
    <dbReference type="NCBI Taxonomy" id="408172"/>
    <lineage>
        <taxon>unclassified sequences</taxon>
        <taxon>metagenomes</taxon>
        <taxon>ecological metagenomes</taxon>
    </lineage>
</organism>
<gene>
    <name evidence="2" type="ORF">METZ01_LOCUS452544</name>
</gene>
<proteinExistence type="predicted"/>
<name>A0A382ZWL7_9ZZZZ</name>
<keyword evidence="1" id="KW-0472">Membrane</keyword>
<sequence>MFKGFWLDNKQFLLLVGVGLGVFLLADWFIGDFVTKANLTEKKCDTLSKDVKILHKDLSMDSHFMEKDKFEAYQGHEKELAKVLCMPPGEQLDLKSGQLSIKFDQAISDTWAGLRQQASKAGILLPATLTKDDFGVQQDDDAGRYQEHYSYLSIVERSIGLLIKAGAKEIGTPIEILDTQRLGVKDNDSSECVYQVVSIPVTLSFGSLQNVLDRTQDEAGPYLQVRLRGLDA</sequence>
<feature type="non-terminal residue" evidence="2">
    <location>
        <position position="232"/>
    </location>
</feature>
<evidence type="ECO:0000256" key="1">
    <source>
        <dbReference type="SAM" id="Phobius"/>
    </source>
</evidence>
<dbReference type="EMBL" id="UINC01187133">
    <property type="protein sequence ID" value="SVD99690.1"/>
    <property type="molecule type" value="Genomic_DNA"/>
</dbReference>
<accession>A0A382ZWL7</accession>
<keyword evidence="1" id="KW-0812">Transmembrane</keyword>
<keyword evidence="1" id="KW-1133">Transmembrane helix</keyword>